<dbReference type="EMBL" id="BJMM01000006">
    <property type="protein sequence ID" value="GEB49004.1"/>
    <property type="molecule type" value="Genomic_DNA"/>
</dbReference>
<reference evidence="2 3" key="1">
    <citation type="submission" date="2019-06" db="EMBL/GenBank/DDBJ databases">
        <title>Whole genome shotgun sequence of Streptomyces cacaoi subsp. cacaoi NBRC 12748.</title>
        <authorList>
            <person name="Hosoyama A."/>
            <person name="Uohara A."/>
            <person name="Ohji S."/>
            <person name="Ichikawa N."/>
        </authorList>
    </citation>
    <scope>NUCLEOTIDE SEQUENCE [LARGE SCALE GENOMIC DNA]</scope>
    <source>
        <strain evidence="2 3">NBRC 12748</strain>
    </source>
</reference>
<comment type="caution">
    <text evidence="2">The sequence shown here is derived from an EMBL/GenBank/DDBJ whole genome shotgun (WGS) entry which is preliminary data.</text>
</comment>
<accession>A0A4Y3QUD1</accession>
<keyword evidence="3" id="KW-1185">Reference proteome</keyword>
<evidence type="ECO:0000256" key="1">
    <source>
        <dbReference type="SAM" id="MobiDB-lite"/>
    </source>
</evidence>
<organism evidence="2 3">
    <name type="scientific">Streptomyces cacaoi</name>
    <dbReference type="NCBI Taxonomy" id="1898"/>
    <lineage>
        <taxon>Bacteria</taxon>
        <taxon>Bacillati</taxon>
        <taxon>Actinomycetota</taxon>
        <taxon>Actinomycetes</taxon>
        <taxon>Kitasatosporales</taxon>
        <taxon>Streptomycetaceae</taxon>
        <taxon>Streptomyces</taxon>
    </lineage>
</organism>
<feature type="compositionally biased region" description="Low complexity" evidence="1">
    <location>
        <begin position="37"/>
        <end position="64"/>
    </location>
</feature>
<evidence type="ECO:0000313" key="2">
    <source>
        <dbReference type="EMBL" id="GEB49004.1"/>
    </source>
</evidence>
<evidence type="ECO:0000313" key="3">
    <source>
        <dbReference type="Proteomes" id="UP000319210"/>
    </source>
</evidence>
<feature type="compositionally biased region" description="Basic and acidic residues" evidence="1">
    <location>
        <begin position="7"/>
        <end position="17"/>
    </location>
</feature>
<gene>
    <name evidence="2" type="ORF">SCA03_15550</name>
</gene>
<sequence>MWLMIANDDKPHRREVVHAPGTAAEPATGGGRTGVSAARRPAAGGLAALGGPRPAVRARPPAAGKCRAHERLESTPGTERNRPRRGPVRGAPAPPRRGRAATARCARGARCGRVNG</sequence>
<dbReference type="Proteomes" id="UP000319210">
    <property type="component" value="Unassembled WGS sequence"/>
</dbReference>
<dbReference type="AlphaFoldDB" id="A0A4Y3QUD1"/>
<feature type="compositionally biased region" description="Low complexity" evidence="1">
    <location>
        <begin position="100"/>
        <end position="116"/>
    </location>
</feature>
<feature type="region of interest" description="Disordered" evidence="1">
    <location>
        <begin position="1"/>
        <end position="116"/>
    </location>
</feature>
<name>A0A4Y3QUD1_STRCI</name>
<proteinExistence type="predicted"/>
<protein>
    <submittedName>
        <fullName evidence="2">Uncharacterized protein</fullName>
    </submittedName>
</protein>